<dbReference type="Pfam" id="PF00534">
    <property type="entry name" value="Glycos_transf_1"/>
    <property type="match status" value="1"/>
</dbReference>
<dbReference type="SUPFAM" id="SSF53756">
    <property type="entry name" value="UDP-Glycosyltransferase/glycogen phosphorylase"/>
    <property type="match status" value="1"/>
</dbReference>
<dbReference type="AlphaFoldDB" id="A0A934ULV2"/>
<dbReference type="GO" id="GO:0016757">
    <property type="term" value="F:glycosyltransferase activity"/>
    <property type="evidence" value="ECO:0007669"/>
    <property type="project" value="InterPro"/>
</dbReference>
<protein>
    <submittedName>
        <fullName evidence="2">Glycosyltransferase family 4 protein</fullName>
    </submittedName>
</protein>
<organism evidence="2 3">
    <name type="scientific">Mucilaginibacter segetis</name>
    <dbReference type="NCBI Taxonomy" id="2793071"/>
    <lineage>
        <taxon>Bacteria</taxon>
        <taxon>Pseudomonadati</taxon>
        <taxon>Bacteroidota</taxon>
        <taxon>Sphingobacteriia</taxon>
        <taxon>Sphingobacteriales</taxon>
        <taxon>Sphingobacteriaceae</taxon>
        <taxon>Mucilaginibacter</taxon>
    </lineage>
</organism>
<dbReference type="PANTHER" id="PTHR12526">
    <property type="entry name" value="GLYCOSYLTRANSFERASE"/>
    <property type="match status" value="1"/>
</dbReference>
<dbReference type="CDD" id="cd03801">
    <property type="entry name" value="GT4_PimA-like"/>
    <property type="match status" value="1"/>
</dbReference>
<dbReference type="Gene3D" id="3.40.50.2000">
    <property type="entry name" value="Glycogen Phosphorylase B"/>
    <property type="match status" value="2"/>
</dbReference>
<dbReference type="Proteomes" id="UP000613193">
    <property type="component" value="Unassembled WGS sequence"/>
</dbReference>
<dbReference type="EMBL" id="JAEHFW010000001">
    <property type="protein sequence ID" value="MBK0378217.1"/>
    <property type="molecule type" value="Genomic_DNA"/>
</dbReference>
<sequence length="394" mass="44543">MEIAEQIKTKNIAIKKAASVAKGKIVLLLLQSFGTTGGVQKMTRTLAHALNIAAKNTDRDFKAISLYDDESNLMEQYIAPKNFAGFGKNRFRFFIETIKAIHKKDTVILTHINLASLGLLIKLLKPKCNIWLVAHGIEVWNPLQFHKKLLLNYCDKITCVSRFTKTQMIDRHKVNAKVCYVLNNSLDPFINIPDNFTKPDHLLKKFKLKPATPVIFTLTRITSNELFKGYDNVIIAISRLKEKFPEIKYILSGQYSAEEETRITNLVNDVGVNNQIILTGFIPEDELNEYFLLADLFVLPSKKEGFGLVFIEALARGLRIICGNADGSMDAIKDGELGKAINPDDIDELENSIDELLTDSITPAERKKLQQKCLQYFSEEMYVQNIQKLLATAD</sequence>
<dbReference type="PANTHER" id="PTHR12526:SF630">
    <property type="entry name" value="GLYCOSYLTRANSFERASE"/>
    <property type="match status" value="1"/>
</dbReference>
<keyword evidence="3" id="KW-1185">Reference proteome</keyword>
<proteinExistence type="predicted"/>
<dbReference type="InterPro" id="IPR001296">
    <property type="entry name" value="Glyco_trans_1"/>
</dbReference>
<accession>A0A934ULV2</accession>
<feature type="domain" description="Glycosyl transferase family 1" evidence="1">
    <location>
        <begin position="205"/>
        <end position="368"/>
    </location>
</feature>
<dbReference type="RefSeq" id="WP_200063798.1">
    <property type="nucleotide sequence ID" value="NZ_JAEHFW010000001.1"/>
</dbReference>
<comment type="caution">
    <text evidence="2">The sequence shown here is derived from an EMBL/GenBank/DDBJ whole genome shotgun (WGS) entry which is preliminary data.</text>
</comment>
<gene>
    <name evidence="2" type="ORF">I5M19_02805</name>
</gene>
<evidence type="ECO:0000313" key="2">
    <source>
        <dbReference type="EMBL" id="MBK0378217.1"/>
    </source>
</evidence>
<name>A0A934ULV2_9SPHI</name>
<evidence type="ECO:0000259" key="1">
    <source>
        <dbReference type="Pfam" id="PF00534"/>
    </source>
</evidence>
<evidence type="ECO:0000313" key="3">
    <source>
        <dbReference type="Proteomes" id="UP000613193"/>
    </source>
</evidence>
<reference evidence="2" key="1">
    <citation type="submission" date="2020-12" db="EMBL/GenBank/DDBJ databases">
        <title>Bacterial novel species Mucilaginibacter sp. SD-g isolated from soil.</title>
        <authorList>
            <person name="Jung H.-Y."/>
        </authorList>
    </citation>
    <scope>NUCLEOTIDE SEQUENCE</scope>
    <source>
        <strain evidence="2">SD-g</strain>
    </source>
</reference>